<reference evidence="1 2" key="1">
    <citation type="submission" date="2020-04" db="EMBL/GenBank/DDBJ databases">
        <authorList>
            <person name="De Canck E."/>
        </authorList>
    </citation>
    <scope>NUCLEOTIDE SEQUENCE [LARGE SCALE GENOMIC DNA]</scope>
    <source>
        <strain evidence="1 2">LMG 28138</strain>
    </source>
</reference>
<keyword evidence="2" id="KW-1185">Reference proteome</keyword>
<sequence>MNESCVAAQSVVHQNFDLRFSRTTLQKLSTAMF</sequence>
<evidence type="ECO:0000313" key="2">
    <source>
        <dbReference type="Proteomes" id="UP000494115"/>
    </source>
</evidence>
<name>A0A6S7BQH3_9BURK</name>
<dbReference type="AlphaFoldDB" id="A0A6S7BQH3"/>
<dbReference type="Proteomes" id="UP000494115">
    <property type="component" value="Unassembled WGS sequence"/>
</dbReference>
<dbReference type="EMBL" id="CADIKM010000015">
    <property type="protein sequence ID" value="CAB3792122.1"/>
    <property type="molecule type" value="Genomic_DNA"/>
</dbReference>
<accession>A0A6S7BQH3</accession>
<organism evidence="1 2">
    <name type="scientific">Pararobbsia alpina</name>
    <dbReference type="NCBI Taxonomy" id="621374"/>
    <lineage>
        <taxon>Bacteria</taxon>
        <taxon>Pseudomonadati</taxon>
        <taxon>Pseudomonadota</taxon>
        <taxon>Betaproteobacteria</taxon>
        <taxon>Burkholderiales</taxon>
        <taxon>Burkholderiaceae</taxon>
        <taxon>Pararobbsia</taxon>
    </lineage>
</organism>
<gene>
    <name evidence="1" type="ORF">LMG28138_03270</name>
</gene>
<evidence type="ECO:0000313" key="1">
    <source>
        <dbReference type="EMBL" id="CAB3792122.1"/>
    </source>
</evidence>
<proteinExistence type="predicted"/>
<protein>
    <submittedName>
        <fullName evidence="1">Uncharacterized protein</fullName>
    </submittedName>
</protein>